<reference evidence="9" key="1">
    <citation type="submission" date="2021-03" db="EMBL/GenBank/DDBJ databases">
        <authorList>
            <person name="Wang G."/>
        </authorList>
    </citation>
    <scope>NUCLEOTIDE SEQUENCE</scope>
    <source>
        <strain evidence="9">KCTC 12899</strain>
    </source>
</reference>
<feature type="transmembrane region" description="Helical" evidence="7">
    <location>
        <begin position="350"/>
        <end position="372"/>
    </location>
</feature>
<dbReference type="GO" id="GO:0004129">
    <property type="term" value="F:cytochrome-c oxidase activity"/>
    <property type="evidence" value="ECO:0007669"/>
    <property type="project" value="InterPro"/>
</dbReference>
<dbReference type="GO" id="GO:0022904">
    <property type="term" value="P:respiratory electron transport chain"/>
    <property type="evidence" value="ECO:0007669"/>
    <property type="project" value="TreeGrafter"/>
</dbReference>
<keyword evidence="6" id="KW-0249">Electron transport</keyword>
<proteinExistence type="inferred from homology"/>
<keyword evidence="6" id="KW-0349">Heme</keyword>
<feature type="transmembrane region" description="Helical" evidence="7">
    <location>
        <begin position="463"/>
        <end position="490"/>
    </location>
</feature>
<evidence type="ECO:0000259" key="8">
    <source>
        <dbReference type="PROSITE" id="PS50855"/>
    </source>
</evidence>
<keyword evidence="2 6" id="KW-0679">Respiratory chain</keyword>
<dbReference type="GO" id="GO:0020037">
    <property type="term" value="F:heme binding"/>
    <property type="evidence" value="ECO:0007669"/>
    <property type="project" value="InterPro"/>
</dbReference>
<dbReference type="PROSITE" id="PS50855">
    <property type="entry name" value="COX1"/>
    <property type="match status" value="1"/>
</dbReference>
<feature type="transmembrane region" description="Helical" evidence="7">
    <location>
        <begin position="392"/>
        <end position="410"/>
    </location>
</feature>
<dbReference type="GO" id="GO:0015990">
    <property type="term" value="P:electron transport coupled proton transport"/>
    <property type="evidence" value="ECO:0007669"/>
    <property type="project" value="TreeGrafter"/>
</dbReference>
<sequence length="537" mass="60182">MATENKEYSPYLEPKGFYNWFWTVDHKRIGLMYLYSILFFFLIAGLCALGVRAELFYPGEQIVDHHGYNVLFTLHGALMVFLFIVPGIPATLGNFLLPLMIGAKDVAFPRLNILSYWVYVLGALVVLGSLIGPPGSSWLDTGWTFYTPYSIESSTGVIPVTLGAFILGFASILTGMNFIVTIHRMRAPGMTWHRMPLFVWSLYSASLIQVLATPVVAITLLLLIMERLLGIGIFSAAMGGDPILFENMFWFYSHPVVYIMILPAMGVVAEILPVFARKPIFGYRAIAYSSLAIALVSFFVWGHHLFVSGMSNWSRWIFSLLTFAVAIPTAIKVFNWIGTLYKGSVSFESPMLYACGFIFLFTIAGLTGLPLATLATDVHLHDTYFVVAHFHYTMQGGTVVALVGGLHFWWPKIYGRMFNETVAQVGFWTLFIGFNATFIPQFIMGYQGMPRRYADYLGEFHDMHFLSSVGAMINGLAYFIIFGNLIWAVYKGKRASANPYGSLSLEWQTPSPPPLTNFDEVPTVTDWTYGYGDEQKA</sequence>
<dbReference type="PRINTS" id="PR01165">
    <property type="entry name" value="CYCOXIDASEI"/>
</dbReference>
<accession>A0A8J7QQ86</accession>
<comment type="subcellular location">
    <subcellularLocation>
        <location evidence="1">Membrane</location>
        <topology evidence="1">Multi-pass membrane protein</topology>
    </subcellularLocation>
</comment>
<feature type="transmembrane region" description="Helical" evidence="7">
    <location>
        <begin position="31"/>
        <end position="51"/>
    </location>
</feature>
<dbReference type="RefSeq" id="WP_207862616.1">
    <property type="nucleotide sequence ID" value="NZ_JAFREP010000040.1"/>
</dbReference>
<protein>
    <submittedName>
        <fullName evidence="9">Cbb3-type cytochrome c oxidase subunit I</fullName>
    </submittedName>
</protein>
<dbReference type="GO" id="GO:0016020">
    <property type="term" value="C:membrane"/>
    <property type="evidence" value="ECO:0007669"/>
    <property type="project" value="UniProtKB-SubCell"/>
</dbReference>
<evidence type="ECO:0000256" key="5">
    <source>
        <dbReference type="ARBA" id="ARBA00023136"/>
    </source>
</evidence>
<dbReference type="Pfam" id="PF00115">
    <property type="entry name" value="COX1"/>
    <property type="match status" value="1"/>
</dbReference>
<feature type="transmembrane region" description="Helical" evidence="7">
    <location>
        <begin position="285"/>
        <end position="304"/>
    </location>
</feature>
<dbReference type="InterPro" id="IPR023616">
    <property type="entry name" value="Cyt_c_oxase-like_su1_dom"/>
</dbReference>
<feature type="transmembrane region" description="Helical" evidence="7">
    <location>
        <begin position="156"/>
        <end position="180"/>
    </location>
</feature>
<dbReference type="Gene3D" id="1.20.210.10">
    <property type="entry name" value="Cytochrome c oxidase-like, subunit I domain"/>
    <property type="match status" value="1"/>
</dbReference>
<evidence type="ECO:0000313" key="10">
    <source>
        <dbReference type="Proteomes" id="UP000664417"/>
    </source>
</evidence>
<dbReference type="PANTHER" id="PTHR10422">
    <property type="entry name" value="CYTOCHROME C OXIDASE SUBUNIT 1"/>
    <property type="match status" value="1"/>
</dbReference>
<feature type="transmembrane region" description="Helical" evidence="7">
    <location>
        <begin position="316"/>
        <end position="338"/>
    </location>
</feature>
<feature type="domain" description="Cytochrome oxidase subunit I profile" evidence="8">
    <location>
        <begin position="20"/>
        <end position="525"/>
    </location>
</feature>
<dbReference type="GO" id="GO:0009060">
    <property type="term" value="P:aerobic respiration"/>
    <property type="evidence" value="ECO:0007669"/>
    <property type="project" value="InterPro"/>
</dbReference>
<dbReference type="Proteomes" id="UP000664417">
    <property type="component" value="Unassembled WGS sequence"/>
</dbReference>
<evidence type="ECO:0000256" key="3">
    <source>
        <dbReference type="ARBA" id="ARBA00022692"/>
    </source>
</evidence>
<feature type="transmembrane region" description="Helical" evidence="7">
    <location>
        <begin position="113"/>
        <end position="136"/>
    </location>
</feature>
<comment type="similarity">
    <text evidence="6">Belongs to the heme-copper respiratory oxidase family.</text>
</comment>
<evidence type="ECO:0000256" key="6">
    <source>
        <dbReference type="RuleBase" id="RU000370"/>
    </source>
</evidence>
<evidence type="ECO:0000256" key="7">
    <source>
        <dbReference type="SAM" id="Phobius"/>
    </source>
</evidence>
<evidence type="ECO:0000256" key="1">
    <source>
        <dbReference type="ARBA" id="ARBA00004141"/>
    </source>
</evidence>
<dbReference type="EMBL" id="JAFREP010000040">
    <property type="protein sequence ID" value="MBO1322643.1"/>
    <property type="molecule type" value="Genomic_DNA"/>
</dbReference>
<feature type="transmembrane region" description="Helical" evidence="7">
    <location>
        <begin position="200"/>
        <end position="225"/>
    </location>
</feature>
<dbReference type="AlphaFoldDB" id="A0A8J7QQ86"/>
<dbReference type="InterPro" id="IPR000883">
    <property type="entry name" value="Cyt_C_Oxase_1"/>
</dbReference>
<keyword evidence="6" id="KW-0479">Metal-binding</keyword>
<keyword evidence="5 7" id="KW-0472">Membrane</keyword>
<evidence type="ECO:0000256" key="4">
    <source>
        <dbReference type="ARBA" id="ARBA00022989"/>
    </source>
</evidence>
<dbReference type="SUPFAM" id="SSF81442">
    <property type="entry name" value="Cytochrome c oxidase subunit I-like"/>
    <property type="match status" value="1"/>
</dbReference>
<comment type="caution">
    <text evidence="9">The sequence shown here is derived from an EMBL/GenBank/DDBJ whole genome shotgun (WGS) entry which is preliminary data.</text>
</comment>
<keyword evidence="6" id="KW-0813">Transport</keyword>
<feature type="transmembrane region" description="Helical" evidence="7">
    <location>
        <begin position="422"/>
        <end position="443"/>
    </location>
</feature>
<dbReference type="PROSITE" id="PS00077">
    <property type="entry name" value="COX1_CUB"/>
    <property type="match status" value="1"/>
</dbReference>
<keyword evidence="4 7" id="KW-1133">Transmembrane helix</keyword>
<dbReference type="InterPro" id="IPR036927">
    <property type="entry name" value="Cyt_c_oxase-like_su1_sf"/>
</dbReference>
<keyword evidence="6" id="KW-0408">Iron</keyword>
<organism evidence="9 10">
    <name type="scientific">Acanthopleuribacter pedis</name>
    <dbReference type="NCBI Taxonomy" id="442870"/>
    <lineage>
        <taxon>Bacteria</taxon>
        <taxon>Pseudomonadati</taxon>
        <taxon>Acidobacteriota</taxon>
        <taxon>Holophagae</taxon>
        <taxon>Acanthopleuribacterales</taxon>
        <taxon>Acanthopleuribacteraceae</taxon>
        <taxon>Acanthopleuribacter</taxon>
    </lineage>
</organism>
<dbReference type="InterPro" id="IPR023615">
    <property type="entry name" value="Cyt_c_Oxase_su1_BS"/>
</dbReference>
<evidence type="ECO:0000313" key="9">
    <source>
        <dbReference type="EMBL" id="MBO1322643.1"/>
    </source>
</evidence>
<keyword evidence="3 6" id="KW-0812">Transmembrane</keyword>
<evidence type="ECO:0000256" key="2">
    <source>
        <dbReference type="ARBA" id="ARBA00022660"/>
    </source>
</evidence>
<feature type="transmembrane region" description="Helical" evidence="7">
    <location>
        <begin position="256"/>
        <end position="276"/>
    </location>
</feature>
<feature type="transmembrane region" description="Helical" evidence="7">
    <location>
        <begin position="71"/>
        <end position="101"/>
    </location>
</feature>
<name>A0A8J7QQ86_9BACT</name>
<dbReference type="PANTHER" id="PTHR10422:SF18">
    <property type="entry name" value="CYTOCHROME C OXIDASE SUBUNIT 1"/>
    <property type="match status" value="1"/>
</dbReference>
<gene>
    <name evidence="9" type="ORF">J3U88_29485</name>
</gene>
<keyword evidence="10" id="KW-1185">Reference proteome</keyword>